<feature type="domain" description="YdhG-like" evidence="1">
    <location>
        <begin position="18"/>
        <end position="113"/>
    </location>
</feature>
<gene>
    <name evidence="2" type="ORF">M3P19_01785</name>
</gene>
<organism evidence="2 3">
    <name type="scientific">Flagellimonas spongiicola</name>
    <dbReference type="NCBI Taxonomy" id="2942208"/>
    <lineage>
        <taxon>Bacteria</taxon>
        <taxon>Pseudomonadati</taxon>
        <taxon>Bacteroidota</taxon>
        <taxon>Flavobacteriia</taxon>
        <taxon>Flavobacteriales</taxon>
        <taxon>Flavobacteriaceae</taxon>
        <taxon>Flagellimonas</taxon>
    </lineage>
</organism>
<dbReference type="Pfam" id="PF08818">
    <property type="entry name" value="DUF1801"/>
    <property type="match status" value="1"/>
</dbReference>
<evidence type="ECO:0000259" key="1">
    <source>
        <dbReference type="Pfam" id="PF08818"/>
    </source>
</evidence>
<dbReference type="RefSeq" id="WP_249655901.1">
    <property type="nucleotide sequence ID" value="NZ_JAMFMA010000001.1"/>
</dbReference>
<keyword evidence="3" id="KW-1185">Reference proteome</keyword>
<dbReference type="Proteomes" id="UP001203607">
    <property type="component" value="Unassembled WGS sequence"/>
</dbReference>
<sequence length="197" mass="22751">MEREKSLEAYYEREHPFKEGISKLRMIANQTASDETFKWNFPVYTVKGKNVFGICRFKNHFGVWFFNGSFLSDPKNVLRNAQEGKTKGMRHWNFEGNSSIDSEGVLAYMEEAISNEIQGLKITVTKKSTSIAIPELLENALQDKAGLRDAYDALTPYKQKEYCEYISEAKQEKTKIRRLEKILPMIEVGKGLNDAYR</sequence>
<dbReference type="EMBL" id="JAMFMA010000001">
    <property type="protein sequence ID" value="MCL6272716.1"/>
    <property type="molecule type" value="Genomic_DNA"/>
</dbReference>
<dbReference type="Pfam" id="PF13376">
    <property type="entry name" value="OmdA"/>
    <property type="match status" value="1"/>
</dbReference>
<evidence type="ECO:0000313" key="2">
    <source>
        <dbReference type="EMBL" id="MCL6272716.1"/>
    </source>
</evidence>
<accession>A0ABT0PNA3</accession>
<dbReference type="SUPFAM" id="SSF159888">
    <property type="entry name" value="YdhG-like"/>
    <property type="match status" value="1"/>
</dbReference>
<dbReference type="InterPro" id="IPR014922">
    <property type="entry name" value="YdhG-like"/>
</dbReference>
<proteinExistence type="predicted"/>
<reference evidence="2 3" key="1">
    <citation type="submission" date="2022-05" db="EMBL/GenBank/DDBJ databases">
        <authorList>
            <person name="Park J.-S."/>
        </authorList>
    </citation>
    <scope>NUCLEOTIDE SEQUENCE [LARGE SCALE GENOMIC DNA]</scope>
    <source>
        <strain evidence="2 3">2012CJ35-5</strain>
    </source>
</reference>
<comment type="caution">
    <text evidence="2">The sequence shown here is derived from an EMBL/GenBank/DDBJ whole genome shotgun (WGS) entry which is preliminary data.</text>
</comment>
<dbReference type="Gene3D" id="3.90.1150.200">
    <property type="match status" value="1"/>
</dbReference>
<evidence type="ECO:0000313" key="3">
    <source>
        <dbReference type="Proteomes" id="UP001203607"/>
    </source>
</evidence>
<name>A0ABT0PNA3_9FLAO</name>
<protein>
    <submittedName>
        <fullName evidence="2">YdeI/OmpD-associated family protein</fullName>
    </submittedName>
</protein>